<evidence type="ECO:0000256" key="6">
    <source>
        <dbReference type="ARBA" id="ARBA00023098"/>
    </source>
</evidence>
<dbReference type="VEuPathDB" id="FungiDB:CC1G_01959"/>
<sequence length="323" mass="35314">MGFQRSIFYLLSTIVLVGTVYSVLYDTYLDTSDPFLTHLPHPLSHSHYFASKKNWLNVYFIKKAWGWTSAVFLLNWLTTPTLPASPASSPNATRTTTRTSNRLLLTFLTLTAVWILFTNWFFGPALLERVVLASGGQCMLPGPGNTPLVLPTEYCFTKSTISAESHPDLFQSLFTTPNVNKDGSPGLNSEAVGVATFTCPPTEPDCIQNIRGIPRLRKGHDVSGHLFLLTMSVLLLSKQLQVSLGVSRSQGAWSTLHTFAVALNGVLLGLWLLASATTSVYFHSPWEKLTGFLLGAVGYAVSQAVTSVILPEPAGAYTRTKVQ</sequence>
<dbReference type="Proteomes" id="UP000001861">
    <property type="component" value="Unassembled WGS sequence"/>
</dbReference>
<feature type="transmembrane region" description="Helical" evidence="8">
    <location>
        <begin position="292"/>
        <end position="311"/>
    </location>
</feature>
<dbReference type="GO" id="GO:0008654">
    <property type="term" value="P:phospholipid biosynthetic process"/>
    <property type="evidence" value="ECO:0007669"/>
    <property type="project" value="TreeGrafter"/>
</dbReference>
<dbReference type="InterPro" id="IPR019388">
    <property type="entry name" value="FIT"/>
</dbReference>
<dbReference type="AlphaFoldDB" id="A8N639"/>
<evidence type="ECO:0000256" key="1">
    <source>
        <dbReference type="ARBA" id="ARBA00004477"/>
    </source>
</evidence>
<dbReference type="OrthoDB" id="5579088at2759"/>
<feature type="transmembrane region" description="Helical" evidence="8">
    <location>
        <begin position="222"/>
        <end position="240"/>
    </location>
</feature>
<dbReference type="eggNOG" id="KOG3750">
    <property type="taxonomic scope" value="Eukaryota"/>
</dbReference>
<dbReference type="FunCoup" id="A8N639">
    <property type="interactions" value="146"/>
</dbReference>
<evidence type="ECO:0000256" key="5">
    <source>
        <dbReference type="ARBA" id="ARBA00022989"/>
    </source>
</evidence>
<feature type="transmembrane region" description="Helical" evidence="8">
    <location>
        <begin position="64"/>
        <end position="82"/>
    </location>
</feature>
<evidence type="ECO:0008006" key="11">
    <source>
        <dbReference type="Google" id="ProtNLM"/>
    </source>
</evidence>
<dbReference type="GO" id="GO:0019915">
    <property type="term" value="P:lipid storage"/>
    <property type="evidence" value="ECO:0007669"/>
    <property type="project" value="InterPro"/>
</dbReference>
<keyword evidence="10" id="KW-1185">Reference proteome</keyword>
<dbReference type="PANTHER" id="PTHR23129:SF0">
    <property type="entry name" value="ACYL-COENZYME A DIPHOSPHATASE FITM2"/>
    <property type="match status" value="1"/>
</dbReference>
<protein>
    <recommendedName>
        <fullName evidence="11">Inositol phospholipid biosynthesis protein Scs3</fullName>
    </recommendedName>
</protein>
<dbReference type="PANTHER" id="PTHR23129">
    <property type="entry name" value="ACYL-COENZYME A DIPHOSPHATASE FITM2"/>
    <property type="match status" value="1"/>
</dbReference>
<keyword evidence="7 8" id="KW-0472">Membrane</keyword>
<evidence type="ECO:0000313" key="10">
    <source>
        <dbReference type="Proteomes" id="UP000001861"/>
    </source>
</evidence>
<gene>
    <name evidence="9" type="ORF">CC1G_01959</name>
</gene>
<keyword evidence="5 8" id="KW-1133">Transmembrane helix</keyword>
<keyword evidence="2 8" id="KW-0812">Transmembrane</keyword>
<comment type="caution">
    <text evidence="9">The sequence shown here is derived from an EMBL/GenBank/DDBJ whole genome shotgun (WGS) entry which is preliminary data.</text>
</comment>
<dbReference type="GO" id="GO:0034389">
    <property type="term" value="P:lipid droplet organization"/>
    <property type="evidence" value="ECO:0007669"/>
    <property type="project" value="TreeGrafter"/>
</dbReference>
<proteinExistence type="predicted"/>
<evidence type="ECO:0000313" key="9">
    <source>
        <dbReference type="EMBL" id="EAU91470.1"/>
    </source>
</evidence>
<feature type="transmembrane region" description="Helical" evidence="8">
    <location>
        <begin position="252"/>
        <end position="272"/>
    </location>
</feature>
<dbReference type="Pfam" id="PF10261">
    <property type="entry name" value="FIT"/>
    <property type="match status" value="2"/>
</dbReference>
<keyword evidence="6" id="KW-0443">Lipid metabolism</keyword>
<dbReference type="InParanoid" id="A8N639"/>
<keyword evidence="3" id="KW-0378">Hydrolase</keyword>
<dbReference type="OMA" id="FTSWFFG"/>
<evidence type="ECO:0000256" key="4">
    <source>
        <dbReference type="ARBA" id="ARBA00022824"/>
    </source>
</evidence>
<dbReference type="RefSeq" id="XP_001830323.1">
    <property type="nucleotide sequence ID" value="XM_001830271.1"/>
</dbReference>
<dbReference type="GO" id="GO:0010945">
    <property type="term" value="F:coenzyme A diphosphatase activity"/>
    <property type="evidence" value="ECO:0007669"/>
    <property type="project" value="InterPro"/>
</dbReference>
<dbReference type="GeneID" id="6006762"/>
<dbReference type="GO" id="GO:0005789">
    <property type="term" value="C:endoplasmic reticulum membrane"/>
    <property type="evidence" value="ECO:0007669"/>
    <property type="project" value="UniProtKB-SubCell"/>
</dbReference>
<keyword evidence="4" id="KW-0256">Endoplasmic reticulum</keyword>
<comment type="subcellular location">
    <subcellularLocation>
        <location evidence="1">Endoplasmic reticulum membrane</location>
        <topology evidence="1">Multi-pass membrane protein</topology>
    </subcellularLocation>
</comment>
<feature type="transmembrane region" description="Helical" evidence="8">
    <location>
        <begin position="7"/>
        <end position="25"/>
    </location>
</feature>
<organism evidence="9 10">
    <name type="scientific">Coprinopsis cinerea (strain Okayama-7 / 130 / ATCC MYA-4618 / FGSC 9003)</name>
    <name type="common">Inky cap fungus</name>
    <name type="synonym">Hormographiella aspergillata</name>
    <dbReference type="NCBI Taxonomy" id="240176"/>
    <lineage>
        <taxon>Eukaryota</taxon>
        <taxon>Fungi</taxon>
        <taxon>Dikarya</taxon>
        <taxon>Basidiomycota</taxon>
        <taxon>Agaricomycotina</taxon>
        <taxon>Agaricomycetes</taxon>
        <taxon>Agaricomycetidae</taxon>
        <taxon>Agaricales</taxon>
        <taxon>Agaricineae</taxon>
        <taxon>Psathyrellaceae</taxon>
        <taxon>Coprinopsis</taxon>
    </lineage>
</organism>
<name>A8N639_COPC7</name>
<reference evidence="9 10" key="1">
    <citation type="journal article" date="2010" name="Proc. Natl. Acad. Sci. U.S.A.">
        <title>Insights into evolution of multicellular fungi from the assembled chromosomes of the mushroom Coprinopsis cinerea (Coprinus cinereus).</title>
        <authorList>
            <person name="Stajich J.E."/>
            <person name="Wilke S.K."/>
            <person name="Ahren D."/>
            <person name="Au C.H."/>
            <person name="Birren B.W."/>
            <person name="Borodovsky M."/>
            <person name="Burns C."/>
            <person name="Canback B."/>
            <person name="Casselton L.A."/>
            <person name="Cheng C.K."/>
            <person name="Deng J."/>
            <person name="Dietrich F.S."/>
            <person name="Fargo D.C."/>
            <person name="Farman M.L."/>
            <person name="Gathman A.C."/>
            <person name="Goldberg J."/>
            <person name="Guigo R."/>
            <person name="Hoegger P.J."/>
            <person name="Hooker J.B."/>
            <person name="Huggins A."/>
            <person name="James T.Y."/>
            <person name="Kamada T."/>
            <person name="Kilaru S."/>
            <person name="Kodira C."/>
            <person name="Kues U."/>
            <person name="Kupfer D."/>
            <person name="Kwan H.S."/>
            <person name="Lomsadze A."/>
            <person name="Li W."/>
            <person name="Lilly W.W."/>
            <person name="Ma L.J."/>
            <person name="Mackey A.J."/>
            <person name="Manning G."/>
            <person name="Martin F."/>
            <person name="Muraguchi H."/>
            <person name="Natvig D.O."/>
            <person name="Palmerini H."/>
            <person name="Ramesh M.A."/>
            <person name="Rehmeyer C.J."/>
            <person name="Roe B.A."/>
            <person name="Shenoy N."/>
            <person name="Stanke M."/>
            <person name="Ter-Hovhannisyan V."/>
            <person name="Tunlid A."/>
            <person name="Velagapudi R."/>
            <person name="Vision T.J."/>
            <person name="Zeng Q."/>
            <person name="Zolan M.E."/>
            <person name="Pukkila P.J."/>
        </authorList>
    </citation>
    <scope>NUCLEOTIDE SEQUENCE [LARGE SCALE GENOMIC DNA]</scope>
    <source>
        <strain evidence="10">Okayama-7 / 130 / ATCC MYA-4618 / FGSC 9003</strain>
    </source>
</reference>
<accession>A8N639</accession>
<evidence type="ECO:0000256" key="3">
    <source>
        <dbReference type="ARBA" id="ARBA00022801"/>
    </source>
</evidence>
<evidence type="ECO:0000256" key="7">
    <source>
        <dbReference type="ARBA" id="ARBA00023136"/>
    </source>
</evidence>
<evidence type="ECO:0000256" key="8">
    <source>
        <dbReference type="SAM" id="Phobius"/>
    </source>
</evidence>
<evidence type="ECO:0000256" key="2">
    <source>
        <dbReference type="ARBA" id="ARBA00022692"/>
    </source>
</evidence>
<dbReference type="KEGG" id="cci:CC1G_01959"/>
<feature type="transmembrane region" description="Helical" evidence="8">
    <location>
        <begin position="103"/>
        <end position="122"/>
    </location>
</feature>
<dbReference type="EMBL" id="AACS02000003">
    <property type="protein sequence ID" value="EAU91470.1"/>
    <property type="molecule type" value="Genomic_DNA"/>
</dbReference>
<dbReference type="STRING" id="240176.A8N639"/>